<feature type="domain" description="Histidine kinase" evidence="6">
    <location>
        <begin position="868"/>
        <end position="1107"/>
    </location>
</feature>
<dbReference type="CDD" id="cd00082">
    <property type="entry name" value="HisKA"/>
    <property type="match status" value="1"/>
</dbReference>
<evidence type="ECO:0000259" key="6">
    <source>
        <dbReference type="PROSITE" id="PS50109"/>
    </source>
</evidence>
<dbReference type="Pfam" id="PF00512">
    <property type="entry name" value="HisKA"/>
    <property type="match status" value="1"/>
</dbReference>
<evidence type="ECO:0000256" key="3">
    <source>
        <dbReference type="ARBA" id="ARBA00022553"/>
    </source>
</evidence>
<dbReference type="InterPro" id="IPR005467">
    <property type="entry name" value="His_kinase_dom"/>
</dbReference>
<dbReference type="PROSITE" id="PS50109">
    <property type="entry name" value="HIS_KIN"/>
    <property type="match status" value="1"/>
</dbReference>
<keyword evidence="3" id="KW-0597">Phosphoprotein</keyword>
<protein>
    <recommendedName>
        <fullName evidence="2">histidine kinase</fullName>
        <ecNumber evidence="2">2.7.13.3</ecNumber>
    </recommendedName>
</protein>
<dbReference type="InterPro" id="IPR003594">
    <property type="entry name" value="HATPase_dom"/>
</dbReference>
<dbReference type="InterPro" id="IPR004358">
    <property type="entry name" value="Sig_transdc_His_kin-like_C"/>
</dbReference>
<dbReference type="Pfam" id="PF02518">
    <property type="entry name" value="HATPase_c"/>
    <property type="match status" value="1"/>
</dbReference>
<dbReference type="Gene3D" id="3.30.565.10">
    <property type="entry name" value="Histidine kinase-like ATPase, C-terminal domain"/>
    <property type="match status" value="1"/>
</dbReference>
<evidence type="ECO:0000256" key="1">
    <source>
        <dbReference type="ARBA" id="ARBA00000085"/>
    </source>
</evidence>
<dbReference type="Proteomes" id="UP001597641">
    <property type="component" value="Unassembled WGS sequence"/>
</dbReference>
<evidence type="ECO:0000256" key="2">
    <source>
        <dbReference type="ARBA" id="ARBA00012438"/>
    </source>
</evidence>
<dbReference type="Gene3D" id="2.130.10.10">
    <property type="entry name" value="YVTN repeat-like/Quinoprotein amine dehydrogenase"/>
    <property type="match status" value="3"/>
</dbReference>
<keyword evidence="5" id="KW-1133">Transmembrane helix</keyword>
<dbReference type="Gene3D" id="1.10.287.130">
    <property type="match status" value="1"/>
</dbReference>
<keyword evidence="8" id="KW-1185">Reference proteome</keyword>
<dbReference type="InterPro" id="IPR011110">
    <property type="entry name" value="Reg_prop"/>
</dbReference>
<evidence type="ECO:0000256" key="4">
    <source>
        <dbReference type="SAM" id="Coils"/>
    </source>
</evidence>
<dbReference type="SMART" id="SM00388">
    <property type="entry name" value="HisKA"/>
    <property type="match status" value="1"/>
</dbReference>
<dbReference type="SUPFAM" id="SSF63829">
    <property type="entry name" value="Calcium-dependent phosphotriesterase"/>
    <property type="match status" value="3"/>
</dbReference>
<feature type="transmembrane region" description="Helical" evidence="5">
    <location>
        <begin position="785"/>
        <end position="809"/>
    </location>
</feature>
<dbReference type="SUPFAM" id="SSF47384">
    <property type="entry name" value="Homodimeric domain of signal transducing histidine kinase"/>
    <property type="match status" value="1"/>
</dbReference>
<comment type="catalytic activity">
    <reaction evidence="1">
        <text>ATP + protein L-histidine = ADP + protein N-phospho-L-histidine.</text>
        <dbReference type="EC" id="2.7.13.3"/>
    </reaction>
</comment>
<dbReference type="Pfam" id="PF07495">
    <property type="entry name" value="Y_Y_Y"/>
    <property type="match status" value="1"/>
</dbReference>
<keyword evidence="5" id="KW-0472">Membrane</keyword>
<gene>
    <name evidence="7" type="ORF">ACFS7Z_21920</name>
</gene>
<proteinExistence type="predicted"/>
<dbReference type="EMBL" id="JBHUOX010000023">
    <property type="protein sequence ID" value="MFD3003038.1"/>
    <property type="molecule type" value="Genomic_DNA"/>
</dbReference>
<organism evidence="7 8">
    <name type="scientific">Pontibacter toksunensis</name>
    <dbReference type="NCBI Taxonomy" id="1332631"/>
    <lineage>
        <taxon>Bacteria</taxon>
        <taxon>Pseudomonadati</taxon>
        <taxon>Bacteroidota</taxon>
        <taxon>Cytophagia</taxon>
        <taxon>Cytophagales</taxon>
        <taxon>Hymenobacteraceae</taxon>
        <taxon>Pontibacter</taxon>
    </lineage>
</organism>
<dbReference type="SUPFAM" id="SSF55874">
    <property type="entry name" value="ATPase domain of HSP90 chaperone/DNA topoisomerase II/histidine kinase"/>
    <property type="match status" value="1"/>
</dbReference>
<dbReference type="Pfam" id="PF07494">
    <property type="entry name" value="Reg_prop"/>
    <property type="match status" value="6"/>
</dbReference>
<name>A0ABW6BZB5_9BACT</name>
<dbReference type="SMART" id="SM00387">
    <property type="entry name" value="HATPase_c"/>
    <property type="match status" value="1"/>
</dbReference>
<keyword evidence="4" id="KW-0175">Coiled coil</keyword>
<sequence>MNNEIKFEMLGMEQGLNGELFNLMQDRKGYMWFSSLDGLYRYDGYTFTHFQHDPRNKNSLADNSVNGLYADNNGLIWIGLGAGGGVNSLNPQTGQWKLYNHTPLNTNTITNGPIHTIQQDHSGNMWFGSLSGGLSRYNSSKNLYTHYNHAPGDPGSISSNRVPALFVDKDGQLWVGTSTGLDLFNPKTNQFQHIRGNGSDTTFLYNTEVHHIYQDNKGLLWLSTLSKGVFVLDPIKNRFLAHYEHNPKQANSLSDNYVLSLVHDNEGSCWISTASGLNRLDLATGQLSVYEHEQYLPGSQEAAHMVLKDQSGLVWLSTSKGALFFSPKPRKFHRYLHDLENALGPGVNQIYHLFKGSDKQVYVATTWSLLRFNPLEKSFSVIYETPKDKSSNSRTSIYSACEEKPGVFWLATPDRGIIRLDTHTNQETWFKHDPNQTGSLAHNNVNALYKDRNGVIWVGTEGGQLQWLDAANRKFILHPIYTDKHRKRLDGEGVRFIYEDKQGHLWVATKAGFMGTGGGGLFQINRKDGKTIHYRLEENKPNSLSHDAVTCLYEDTKGVFWIGTSGGGLNRLEPNTGKATFYTKEDGLQSNKIDGLAGDMEGNIWISSNKGITFFNPVTLKMDWFDLNDGLTGSLPGLWQAYPESKIPTFQDEDGTIYLGGKNGLTVFHPEDIYVNQAKPPIAICQFKVFDKTVPVREEGIVLQHDQNFFRFEFAALSFLSSAKNQYRYKLEGIDKDWVYSGTRRIANYTNVPPGTYTFLIKGSNNDGVWNEEGKSVPIIIHPPWWRTGLAYILYTILIIGSIWAFVYYRSRNLLRQKRQLESQVATRTAEVEHQKEELQVALEDLKATQAQLVQKEKMASLGELTAGIAHEIQNPLNFVNNFSELSKEMLTELQQELETGAIKEAKAISVDIQQNLHKIHHHGSRADAIVKNMLQHSRPSTGEKQLVNLNTLTEEYLRLSYCGIRAKYKDFTCTLDTTYDQELEKVKVVPQELGQVLLNLFNNAFYAVQQKKKLVDSGYEPKVVVNTRRLGNKVEIRVWDNGTGVADNLKSKVFQPFFTTKPTGQGTGLGLSLSYDIITKGHGGEMRVTSKEGEWCDFTVSLPYVPVAEEQFATSTAPLLPAGAFPQP</sequence>
<dbReference type="PRINTS" id="PR00344">
    <property type="entry name" value="BCTRLSENSOR"/>
</dbReference>
<dbReference type="InterPro" id="IPR003661">
    <property type="entry name" value="HisK_dim/P_dom"/>
</dbReference>
<evidence type="ECO:0000313" key="7">
    <source>
        <dbReference type="EMBL" id="MFD3003038.1"/>
    </source>
</evidence>
<feature type="coiled-coil region" evidence="4">
    <location>
        <begin position="818"/>
        <end position="859"/>
    </location>
</feature>
<comment type="caution">
    <text evidence="7">The sequence shown here is derived from an EMBL/GenBank/DDBJ whole genome shotgun (WGS) entry which is preliminary data.</text>
</comment>
<accession>A0ABW6BZB5</accession>
<dbReference type="EC" id="2.7.13.3" evidence="2"/>
<dbReference type="PANTHER" id="PTHR43547">
    <property type="entry name" value="TWO-COMPONENT HISTIDINE KINASE"/>
    <property type="match status" value="1"/>
</dbReference>
<evidence type="ECO:0000256" key="5">
    <source>
        <dbReference type="SAM" id="Phobius"/>
    </source>
</evidence>
<dbReference type="Gene3D" id="2.60.40.10">
    <property type="entry name" value="Immunoglobulins"/>
    <property type="match status" value="1"/>
</dbReference>
<dbReference type="InterPro" id="IPR036890">
    <property type="entry name" value="HATPase_C_sf"/>
</dbReference>
<dbReference type="InterPro" id="IPR013783">
    <property type="entry name" value="Ig-like_fold"/>
</dbReference>
<dbReference type="InterPro" id="IPR036097">
    <property type="entry name" value="HisK_dim/P_sf"/>
</dbReference>
<dbReference type="RefSeq" id="WP_377489623.1">
    <property type="nucleotide sequence ID" value="NZ_JBHUOX010000023.1"/>
</dbReference>
<dbReference type="PANTHER" id="PTHR43547:SF2">
    <property type="entry name" value="HYBRID SIGNAL TRANSDUCTION HISTIDINE KINASE C"/>
    <property type="match status" value="1"/>
</dbReference>
<dbReference type="InterPro" id="IPR015943">
    <property type="entry name" value="WD40/YVTN_repeat-like_dom_sf"/>
</dbReference>
<keyword evidence="5" id="KW-0812">Transmembrane</keyword>
<reference evidence="8" key="1">
    <citation type="journal article" date="2019" name="Int. J. Syst. Evol. Microbiol.">
        <title>The Global Catalogue of Microorganisms (GCM) 10K type strain sequencing project: providing services to taxonomists for standard genome sequencing and annotation.</title>
        <authorList>
            <consortium name="The Broad Institute Genomics Platform"/>
            <consortium name="The Broad Institute Genome Sequencing Center for Infectious Disease"/>
            <person name="Wu L."/>
            <person name="Ma J."/>
        </authorList>
    </citation>
    <scope>NUCLEOTIDE SEQUENCE [LARGE SCALE GENOMIC DNA]</scope>
    <source>
        <strain evidence="8">KCTC 23984</strain>
    </source>
</reference>
<dbReference type="InterPro" id="IPR011123">
    <property type="entry name" value="Y_Y_Y"/>
</dbReference>
<evidence type="ECO:0000313" key="8">
    <source>
        <dbReference type="Proteomes" id="UP001597641"/>
    </source>
</evidence>